<feature type="compositionally biased region" description="Basic and acidic residues" evidence="1">
    <location>
        <begin position="109"/>
        <end position="121"/>
    </location>
</feature>
<dbReference type="Proteomes" id="UP001056426">
    <property type="component" value="Chromosome"/>
</dbReference>
<feature type="domain" description="Dinitrogenase iron-molybdenum cofactor biosynthesis" evidence="2">
    <location>
        <begin position="10"/>
        <end position="99"/>
    </location>
</feature>
<evidence type="ECO:0000259" key="2">
    <source>
        <dbReference type="Pfam" id="PF02579"/>
    </source>
</evidence>
<dbReference type="AlphaFoldDB" id="A0A9J6ZRM1"/>
<evidence type="ECO:0000313" key="4">
    <source>
        <dbReference type="Proteomes" id="UP001056426"/>
    </source>
</evidence>
<protein>
    <submittedName>
        <fullName evidence="3">NifB/NifX family molybdenum-iron cluster-binding protein</fullName>
    </submittedName>
</protein>
<evidence type="ECO:0000256" key="1">
    <source>
        <dbReference type="SAM" id="MobiDB-lite"/>
    </source>
</evidence>
<feature type="region of interest" description="Disordered" evidence="1">
    <location>
        <begin position="109"/>
        <end position="130"/>
    </location>
</feature>
<reference evidence="3" key="1">
    <citation type="submission" date="2022-05" db="EMBL/GenBank/DDBJ databases">
        <authorList>
            <person name="Sun X."/>
        </authorList>
    </citation>
    <scope>NUCLEOTIDE SEQUENCE</scope>
    <source>
        <strain evidence="3">Ai-910</strain>
    </source>
</reference>
<dbReference type="InterPro" id="IPR033913">
    <property type="entry name" value="MTH1175_dom"/>
</dbReference>
<dbReference type="RefSeq" id="WP_250724449.1">
    <property type="nucleotide sequence ID" value="NZ_CP098400.1"/>
</dbReference>
<dbReference type="KEGG" id="alkq:M9189_02940"/>
<evidence type="ECO:0000313" key="3">
    <source>
        <dbReference type="EMBL" id="URW80309.1"/>
    </source>
</evidence>
<dbReference type="Gene3D" id="3.30.420.130">
    <property type="entry name" value="Dinitrogenase iron-molybdenum cofactor biosynthesis domain"/>
    <property type="match status" value="1"/>
</dbReference>
<dbReference type="EMBL" id="CP098400">
    <property type="protein sequence ID" value="URW80309.1"/>
    <property type="molecule type" value="Genomic_DNA"/>
</dbReference>
<dbReference type="Pfam" id="PF02579">
    <property type="entry name" value="Nitro_FeMo-Co"/>
    <property type="match status" value="1"/>
</dbReference>
<organism evidence="3 4">
    <name type="scientific">Xiashengella succiniciproducens</name>
    <dbReference type="NCBI Taxonomy" id="2949635"/>
    <lineage>
        <taxon>Bacteria</taxon>
        <taxon>Pseudomonadati</taxon>
        <taxon>Bacteroidota</taxon>
        <taxon>Bacteroidia</taxon>
        <taxon>Marinilabiliales</taxon>
        <taxon>Marinilabiliaceae</taxon>
        <taxon>Xiashengella</taxon>
    </lineage>
</organism>
<keyword evidence="4" id="KW-1185">Reference proteome</keyword>
<dbReference type="PANTHER" id="PTHR42983:SF1">
    <property type="entry name" value="IRON-MOLYBDENUM PROTEIN"/>
    <property type="match status" value="1"/>
</dbReference>
<dbReference type="CDD" id="cd00851">
    <property type="entry name" value="MTH1175"/>
    <property type="match status" value="1"/>
</dbReference>
<dbReference type="InterPro" id="IPR036105">
    <property type="entry name" value="DiNase_FeMo-co_biosyn_sf"/>
</dbReference>
<sequence length="130" mass="14019">MKVAVPTRNKVVDDHFGHCEAYTVFTVDANNNIEKAEMLPSPQGCGCKSNIAAILKERGVSVMLAGNMGSGALNILQNHGIQVLRGCSGDVNQLVETFLKGNIEDSGEGCHHHEEHGEGHVCNHNRSPQF</sequence>
<accession>A0A9J6ZRM1</accession>
<proteinExistence type="predicted"/>
<dbReference type="PANTHER" id="PTHR42983">
    <property type="entry name" value="DINITROGENASE IRON-MOLYBDENUM COFACTOR PROTEIN-RELATED"/>
    <property type="match status" value="1"/>
</dbReference>
<dbReference type="InterPro" id="IPR003731">
    <property type="entry name" value="Di-Nase_FeMo-co_biosynth"/>
</dbReference>
<reference evidence="3" key="2">
    <citation type="submission" date="2022-06" db="EMBL/GenBank/DDBJ databases">
        <title>Xiashengella guii gen. nov. sp. nov., a bacterium isolated form anaerobic digestion tank.</title>
        <authorList>
            <person name="Huang H."/>
        </authorList>
    </citation>
    <scope>NUCLEOTIDE SEQUENCE</scope>
    <source>
        <strain evidence="3">Ai-910</strain>
    </source>
</reference>
<name>A0A9J6ZRM1_9BACT</name>
<gene>
    <name evidence="3" type="ORF">M9189_02940</name>
</gene>
<dbReference type="SUPFAM" id="SSF53146">
    <property type="entry name" value="Nitrogenase accessory factor-like"/>
    <property type="match status" value="1"/>
</dbReference>